<dbReference type="AlphaFoldDB" id="A0A3N4JAZ6"/>
<dbReference type="EMBL" id="ML120446">
    <property type="protein sequence ID" value="RPA93831.1"/>
    <property type="molecule type" value="Genomic_DNA"/>
</dbReference>
<gene>
    <name evidence="1" type="ORF">L873DRAFT_1502576</name>
</gene>
<sequence length="259" mass="29322">MDLVEDHYDGGENPLWIPLPDFPGYYMTVPETIMSRIISFLPSSPPFPDSSTVIAGPTLFHLSQTNRWFRGLLRNDVLSRVFINSPKSLYELVNHLSTFTWQNQNRAIRSLTLRWNQSIPFLGPFIETTTIDRSKKADLVTTDLQCLLSKYTEGLQEITLDFPGAMICFEDAVFSLSSPLKKRALKHMTIRNGNRPIFPNARQILCGISYLASGTLQVLRIDGGSSVMEGPRIRDFVKAQAYRGQESGWIRRFASCLAL</sequence>
<proteinExistence type="predicted"/>
<accession>A0A3N4JAZ6</accession>
<name>A0A3N4JAZ6_9PEZI</name>
<organism evidence="1 2">
    <name type="scientific">Choiromyces venosus 120613-1</name>
    <dbReference type="NCBI Taxonomy" id="1336337"/>
    <lineage>
        <taxon>Eukaryota</taxon>
        <taxon>Fungi</taxon>
        <taxon>Dikarya</taxon>
        <taxon>Ascomycota</taxon>
        <taxon>Pezizomycotina</taxon>
        <taxon>Pezizomycetes</taxon>
        <taxon>Pezizales</taxon>
        <taxon>Tuberaceae</taxon>
        <taxon>Choiromyces</taxon>
    </lineage>
</organism>
<evidence type="ECO:0000313" key="1">
    <source>
        <dbReference type="EMBL" id="RPA93831.1"/>
    </source>
</evidence>
<dbReference type="Proteomes" id="UP000276215">
    <property type="component" value="Unassembled WGS sequence"/>
</dbReference>
<reference evidence="1 2" key="1">
    <citation type="journal article" date="2018" name="Nat. Ecol. Evol.">
        <title>Pezizomycetes genomes reveal the molecular basis of ectomycorrhizal truffle lifestyle.</title>
        <authorList>
            <person name="Murat C."/>
            <person name="Payen T."/>
            <person name="Noel B."/>
            <person name="Kuo A."/>
            <person name="Morin E."/>
            <person name="Chen J."/>
            <person name="Kohler A."/>
            <person name="Krizsan K."/>
            <person name="Balestrini R."/>
            <person name="Da Silva C."/>
            <person name="Montanini B."/>
            <person name="Hainaut M."/>
            <person name="Levati E."/>
            <person name="Barry K.W."/>
            <person name="Belfiori B."/>
            <person name="Cichocki N."/>
            <person name="Clum A."/>
            <person name="Dockter R.B."/>
            <person name="Fauchery L."/>
            <person name="Guy J."/>
            <person name="Iotti M."/>
            <person name="Le Tacon F."/>
            <person name="Lindquist E.A."/>
            <person name="Lipzen A."/>
            <person name="Malagnac F."/>
            <person name="Mello A."/>
            <person name="Molinier V."/>
            <person name="Miyauchi S."/>
            <person name="Poulain J."/>
            <person name="Riccioni C."/>
            <person name="Rubini A."/>
            <person name="Sitrit Y."/>
            <person name="Splivallo R."/>
            <person name="Traeger S."/>
            <person name="Wang M."/>
            <person name="Zifcakova L."/>
            <person name="Wipf D."/>
            <person name="Zambonelli A."/>
            <person name="Paolocci F."/>
            <person name="Nowrousian M."/>
            <person name="Ottonello S."/>
            <person name="Baldrian P."/>
            <person name="Spatafora J.W."/>
            <person name="Henrissat B."/>
            <person name="Nagy L.G."/>
            <person name="Aury J.M."/>
            <person name="Wincker P."/>
            <person name="Grigoriev I.V."/>
            <person name="Bonfante P."/>
            <person name="Martin F.M."/>
        </authorList>
    </citation>
    <scope>NUCLEOTIDE SEQUENCE [LARGE SCALE GENOMIC DNA]</scope>
    <source>
        <strain evidence="1 2">120613-1</strain>
    </source>
</reference>
<protein>
    <recommendedName>
        <fullName evidence="3">F-box domain-containing protein</fullName>
    </recommendedName>
</protein>
<evidence type="ECO:0008006" key="3">
    <source>
        <dbReference type="Google" id="ProtNLM"/>
    </source>
</evidence>
<evidence type="ECO:0000313" key="2">
    <source>
        <dbReference type="Proteomes" id="UP000276215"/>
    </source>
</evidence>
<keyword evidence="2" id="KW-1185">Reference proteome</keyword>